<evidence type="ECO:0000259" key="2">
    <source>
        <dbReference type="Pfam" id="PF19190"/>
    </source>
</evidence>
<accession>A0A919KYZ6</accession>
<evidence type="ECO:0000313" key="4">
    <source>
        <dbReference type="Proteomes" id="UP000617734"/>
    </source>
</evidence>
<feature type="compositionally biased region" description="Low complexity" evidence="1">
    <location>
        <begin position="263"/>
        <end position="277"/>
    </location>
</feature>
<feature type="compositionally biased region" description="Low complexity" evidence="1">
    <location>
        <begin position="617"/>
        <end position="662"/>
    </location>
</feature>
<dbReference type="InterPro" id="IPR008972">
    <property type="entry name" value="Cupredoxin"/>
</dbReference>
<evidence type="ECO:0000256" key="1">
    <source>
        <dbReference type="SAM" id="MobiDB-lite"/>
    </source>
</evidence>
<feature type="region of interest" description="Disordered" evidence="1">
    <location>
        <begin position="248"/>
        <end position="327"/>
    </location>
</feature>
<organism evidence="3 4">
    <name type="scientific">Kitasatospora indigofera</name>
    <dbReference type="NCBI Taxonomy" id="67307"/>
    <lineage>
        <taxon>Bacteria</taxon>
        <taxon>Bacillati</taxon>
        <taxon>Actinomycetota</taxon>
        <taxon>Actinomycetes</taxon>
        <taxon>Kitasatosporales</taxon>
        <taxon>Streptomycetaceae</taxon>
        <taxon>Kitasatospora</taxon>
    </lineage>
</organism>
<feature type="compositionally biased region" description="Basic and acidic residues" evidence="1">
    <location>
        <begin position="347"/>
        <end position="360"/>
    </location>
</feature>
<dbReference type="Pfam" id="PF19190">
    <property type="entry name" value="BACON_2"/>
    <property type="match status" value="1"/>
</dbReference>
<feature type="domain" description="BACON" evidence="2">
    <location>
        <begin position="521"/>
        <end position="573"/>
    </location>
</feature>
<reference evidence="3" key="2">
    <citation type="submission" date="2020-09" db="EMBL/GenBank/DDBJ databases">
        <authorList>
            <person name="Sun Q."/>
            <person name="Ohkuma M."/>
        </authorList>
    </citation>
    <scope>NUCLEOTIDE SEQUENCE</scope>
    <source>
        <strain evidence="3">JCM 4646</strain>
    </source>
</reference>
<dbReference type="SUPFAM" id="SSF49503">
    <property type="entry name" value="Cupredoxins"/>
    <property type="match status" value="1"/>
</dbReference>
<gene>
    <name evidence="3" type="ORF">GCM10018781_54610</name>
</gene>
<dbReference type="AlphaFoldDB" id="A0A919KYZ6"/>
<feature type="region of interest" description="Disordered" evidence="1">
    <location>
        <begin position="588"/>
        <end position="706"/>
    </location>
</feature>
<comment type="caution">
    <text evidence="3">The sequence shown here is derived from an EMBL/GenBank/DDBJ whole genome shotgun (WGS) entry which is preliminary data.</text>
</comment>
<proteinExistence type="predicted"/>
<feature type="region of interest" description="Disordered" evidence="1">
    <location>
        <begin position="339"/>
        <end position="374"/>
    </location>
</feature>
<feature type="region of interest" description="Disordered" evidence="1">
    <location>
        <begin position="420"/>
        <end position="452"/>
    </location>
</feature>
<feature type="compositionally biased region" description="Pro residues" evidence="1">
    <location>
        <begin position="278"/>
        <end position="294"/>
    </location>
</feature>
<feature type="compositionally biased region" description="Low complexity" evidence="1">
    <location>
        <begin position="295"/>
        <end position="327"/>
    </location>
</feature>
<evidence type="ECO:0000313" key="3">
    <source>
        <dbReference type="EMBL" id="GHH78595.1"/>
    </source>
</evidence>
<protein>
    <recommendedName>
        <fullName evidence="2">BACON domain-containing protein</fullName>
    </recommendedName>
</protein>
<dbReference type="Gene3D" id="1.20.140.160">
    <property type="match status" value="1"/>
</dbReference>
<reference evidence="3" key="1">
    <citation type="journal article" date="2014" name="Int. J. Syst. Evol. Microbiol.">
        <title>Complete genome sequence of Corynebacterium casei LMG S-19264T (=DSM 44701T), isolated from a smear-ripened cheese.</title>
        <authorList>
            <consortium name="US DOE Joint Genome Institute (JGI-PGF)"/>
            <person name="Walter F."/>
            <person name="Albersmeier A."/>
            <person name="Kalinowski J."/>
            <person name="Ruckert C."/>
        </authorList>
    </citation>
    <scope>NUCLEOTIDE SEQUENCE</scope>
    <source>
        <strain evidence="3">JCM 4646</strain>
    </source>
</reference>
<feature type="compositionally biased region" description="Low complexity" evidence="1">
    <location>
        <begin position="671"/>
        <end position="683"/>
    </location>
</feature>
<sequence length="706" mass="70123">MLAAYDSRLDGLFTYCLSVLCEHEAAVEAVLDVRELALRHGERLAEPGLLRAWLYSLARYCCLRRLERGPVGAAEDRPDGPAAEARARTGDHREELAALAWPEAAGTDPEQREALELAVRHRLSPIEVAAVLGVPADTARALLASGGTEVRRTRAALLVLLVGSCPELDRLAGAGAESWCGPVSAGRGPQPDGGRVLGPGLRRELVQHVVDCPTCRGTSERVAGEVREGLTGLPGLPMLTAPAAARFAPAGPTGATRTPDRFGPGLTAVPTPAAAGPHPAPGTTPSAPATPPPARAARAARGGQGAPAGPARNGAPARPRGASGPAGAAFLAGAAAGRRAARAAGRHQPEEPGLRFDQRGFPRHRAPAPGRSGAVRQRVLTTGVLAAVLAAPVVALWAGHQNGGGADAAATVSSVRVDDDARSAGRAATGEAPQVPAPADGPGAGDTTGQTGGALELAGALPAETLFPKIQGPAVPVPALGSTPIASPALHSAPMPMPAAPGPAPAGLLTVEAAEYGSRTVITMTNSGGTEIHWHAVLDVDWLRLSRDAGTLAPGQRITVTVTVDEDRAPTGAWTARIALPPSQAVVTLEGGPHQRGGSPSAPADPATGTGSGTGPSTGPTPGTPAGTPTGSPGTAPATPAPTGTPSSTPTGTPSSGPTTGPAPSPGDGGPTASPSAPAASPSAGPPSPAGTGGRHQRTGDGTARR</sequence>
<keyword evidence="4" id="KW-1185">Reference proteome</keyword>
<name>A0A919KYZ6_9ACTN</name>
<feature type="compositionally biased region" description="Gly residues" evidence="1">
    <location>
        <begin position="442"/>
        <end position="452"/>
    </location>
</feature>
<dbReference type="EMBL" id="BNBO01000038">
    <property type="protein sequence ID" value="GHH78595.1"/>
    <property type="molecule type" value="Genomic_DNA"/>
</dbReference>
<feature type="compositionally biased region" description="Low complexity" evidence="1">
    <location>
        <begin position="432"/>
        <end position="441"/>
    </location>
</feature>
<dbReference type="InterPro" id="IPR024361">
    <property type="entry name" value="BACON"/>
</dbReference>
<dbReference type="Proteomes" id="UP000617734">
    <property type="component" value="Unassembled WGS sequence"/>
</dbReference>